<feature type="transmembrane region" description="Helical" evidence="8">
    <location>
        <begin position="12"/>
        <end position="35"/>
    </location>
</feature>
<keyword evidence="2" id="KW-1003">Cell membrane</keyword>
<feature type="transmembrane region" description="Helical" evidence="8">
    <location>
        <begin position="424"/>
        <end position="442"/>
    </location>
</feature>
<feature type="transmembrane region" description="Helical" evidence="8">
    <location>
        <begin position="131"/>
        <end position="164"/>
    </location>
</feature>
<name>A0A1G2V3K6_9BACT</name>
<evidence type="ECO:0008006" key="11">
    <source>
        <dbReference type="Google" id="ProtNLM"/>
    </source>
</evidence>
<keyword evidence="3" id="KW-0328">Glycosyltransferase</keyword>
<reference evidence="9 10" key="1">
    <citation type="journal article" date="2016" name="Nat. Commun.">
        <title>Thousands of microbial genomes shed light on interconnected biogeochemical processes in an aquifer system.</title>
        <authorList>
            <person name="Anantharaman K."/>
            <person name="Brown C.T."/>
            <person name="Hug L.A."/>
            <person name="Sharon I."/>
            <person name="Castelle C.J."/>
            <person name="Probst A.J."/>
            <person name="Thomas B.C."/>
            <person name="Singh A."/>
            <person name="Wilkins M.J."/>
            <person name="Karaoz U."/>
            <person name="Brodie E.L."/>
            <person name="Williams K.H."/>
            <person name="Hubbard S.S."/>
            <person name="Banfield J.F."/>
        </authorList>
    </citation>
    <scope>NUCLEOTIDE SEQUENCE [LARGE SCALE GENOMIC DNA]</scope>
</reference>
<evidence type="ECO:0000256" key="8">
    <source>
        <dbReference type="SAM" id="Phobius"/>
    </source>
</evidence>
<keyword evidence="6 8" id="KW-1133">Transmembrane helix</keyword>
<gene>
    <name evidence="9" type="ORF">A2431_02340</name>
</gene>
<evidence type="ECO:0000256" key="4">
    <source>
        <dbReference type="ARBA" id="ARBA00022679"/>
    </source>
</evidence>
<evidence type="ECO:0000256" key="7">
    <source>
        <dbReference type="ARBA" id="ARBA00023136"/>
    </source>
</evidence>
<evidence type="ECO:0000256" key="3">
    <source>
        <dbReference type="ARBA" id="ARBA00022676"/>
    </source>
</evidence>
<keyword evidence="7 8" id="KW-0472">Membrane</keyword>
<dbReference type="EMBL" id="MHWW01000003">
    <property type="protein sequence ID" value="OHB16226.1"/>
    <property type="molecule type" value="Genomic_DNA"/>
</dbReference>
<dbReference type="AlphaFoldDB" id="A0A1G2V3K6"/>
<evidence type="ECO:0000313" key="10">
    <source>
        <dbReference type="Proteomes" id="UP000177697"/>
    </source>
</evidence>
<feature type="transmembrane region" description="Helical" evidence="8">
    <location>
        <begin position="399"/>
        <end position="418"/>
    </location>
</feature>
<dbReference type="PANTHER" id="PTHR33908">
    <property type="entry name" value="MANNOSYLTRANSFERASE YKCB-RELATED"/>
    <property type="match status" value="1"/>
</dbReference>
<dbReference type="PANTHER" id="PTHR33908:SF11">
    <property type="entry name" value="MEMBRANE PROTEIN"/>
    <property type="match status" value="1"/>
</dbReference>
<evidence type="ECO:0000256" key="5">
    <source>
        <dbReference type="ARBA" id="ARBA00022692"/>
    </source>
</evidence>
<dbReference type="GO" id="GO:0005886">
    <property type="term" value="C:plasma membrane"/>
    <property type="evidence" value="ECO:0007669"/>
    <property type="project" value="UniProtKB-SubCell"/>
</dbReference>
<dbReference type="GO" id="GO:0016763">
    <property type="term" value="F:pentosyltransferase activity"/>
    <property type="evidence" value="ECO:0007669"/>
    <property type="project" value="TreeGrafter"/>
</dbReference>
<keyword evidence="4" id="KW-0808">Transferase</keyword>
<sequence length="446" mass="51296">MIIKEINSFSKWFKVIFFSIFIIYIIVWVFTIHLANIQKVTNLEPVLPVVPQDSEEYKGLADSIIQNYTFSSNGEINTLRAPGYPFFVATLKTVGRSYFLISLIQIFLAFGSVIIIRRLGALFHSHKVGEIAGAIFILNPLVLTLSLIILTDILFLFLFLLGFYLAISGHYNIKRIIFISIIFALAIYVRPMGVFALPIFAVPFLASKLSVKEKIKSLTIMIFVVLMAVSPWVYRNYKSIGVADFTSFKAINLADYAAPLFLSNQNHTTLAEERTNLENKIGLKRGQWSDLRYSKQVSSVAQKIILEHPFTYFKYHISSSLPFIFSSSIQDTIITYKEAMHIENQFKKTGAISYLVSREWRLFFESVTSVWWKITERMFWLIVYVVAMGTVWKERKRKMTWAFIFIPIYLMILAGPAANARYAIQGLPFVLILFSNAFFNILNRKK</sequence>
<organism evidence="9 10">
    <name type="scientific">Candidatus Zambryskibacteria bacterium RIFOXYC1_FULL_39_10</name>
    <dbReference type="NCBI Taxonomy" id="1802779"/>
    <lineage>
        <taxon>Bacteria</taxon>
        <taxon>Candidatus Zambryskiibacteriota</taxon>
    </lineage>
</organism>
<dbReference type="InterPro" id="IPR050297">
    <property type="entry name" value="LipidA_mod_glycosyltrf_83"/>
</dbReference>
<evidence type="ECO:0000256" key="1">
    <source>
        <dbReference type="ARBA" id="ARBA00004651"/>
    </source>
</evidence>
<comment type="caution">
    <text evidence="9">The sequence shown here is derived from an EMBL/GenBank/DDBJ whole genome shotgun (WGS) entry which is preliminary data.</text>
</comment>
<feature type="transmembrane region" description="Helical" evidence="8">
    <location>
        <begin position="218"/>
        <end position="234"/>
    </location>
</feature>
<feature type="transmembrane region" description="Helical" evidence="8">
    <location>
        <begin position="176"/>
        <end position="206"/>
    </location>
</feature>
<dbReference type="Proteomes" id="UP000177697">
    <property type="component" value="Unassembled WGS sequence"/>
</dbReference>
<accession>A0A1G2V3K6</accession>
<feature type="transmembrane region" description="Helical" evidence="8">
    <location>
        <begin position="98"/>
        <end position="119"/>
    </location>
</feature>
<comment type="subcellular location">
    <subcellularLocation>
        <location evidence="1">Cell membrane</location>
        <topology evidence="1">Multi-pass membrane protein</topology>
    </subcellularLocation>
</comment>
<dbReference type="GO" id="GO:0009103">
    <property type="term" value="P:lipopolysaccharide biosynthetic process"/>
    <property type="evidence" value="ECO:0007669"/>
    <property type="project" value="UniProtKB-ARBA"/>
</dbReference>
<proteinExistence type="predicted"/>
<evidence type="ECO:0000313" key="9">
    <source>
        <dbReference type="EMBL" id="OHB16226.1"/>
    </source>
</evidence>
<keyword evidence="5 8" id="KW-0812">Transmembrane</keyword>
<protein>
    <recommendedName>
        <fullName evidence="11">Glycosyltransferase RgtA/B/C/D-like domain-containing protein</fullName>
    </recommendedName>
</protein>
<evidence type="ECO:0000256" key="2">
    <source>
        <dbReference type="ARBA" id="ARBA00022475"/>
    </source>
</evidence>
<evidence type="ECO:0000256" key="6">
    <source>
        <dbReference type="ARBA" id="ARBA00022989"/>
    </source>
</evidence>